<dbReference type="InterPro" id="IPR013636">
    <property type="entry name" value="ARMH3_C"/>
</dbReference>
<dbReference type="PANTHER" id="PTHR13608">
    <property type="entry name" value="ARMADILLO-LIKE HELICAL DOMAIN-CONTAINING PROTEIN 3"/>
    <property type="match status" value="1"/>
</dbReference>
<dbReference type="EMBL" id="JI168025">
    <property type="protein sequence ID" value="ADY42909.1"/>
    <property type="molecule type" value="mRNA"/>
</dbReference>
<reference evidence="6" key="1">
    <citation type="journal article" date="2011" name="Genome Res.">
        <title>Deep small RNA sequencing from the nematode Ascaris reveals conservation, functional diversification, and novel developmental profiles.</title>
        <authorList>
            <person name="Wang J."/>
            <person name="Czech B."/>
            <person name="Crunk A."/>
            <person name="Wallace A."/>
            <person name="Mitreva M."/>
            <person name="Hannon G.J."/>
            <person name="Davis R.E."/>
        </authorList>
    </citation>
    <scope>NUCLEOTIDE SEQUENCE</scope>
</reference>
<feature type="domain" description="Armadillo-like helical" evidence="5">
    <location>
        <begin position="381"/>
        <end position="605"/>
    </location>
</feature>
<dbReference type="GO" id="GO:0016020">
    <property type="term" value="C:membrane"/>
    <property type="evidence" value="ECO:0007669"/>
    <property type="project" value="UniProtKB-SubCell"/>
</dbReference>
<dbReference type="GO" id="GO:0005829">
    <property type="term" value="C:cytosol"/>
    <property type="evidence" value="ECO:0007669"/>
    <property type="project" value="TreeGrafter"/>
</dbReference>
<proteinExistence type="evidence at transcript level"/>
<dbReference type="AlphaFoldDB" id="F1KYF5"/>
<protein>
    <recommendedName>
        <fullName evidence="5">Armadillo-like helical domain-containing protein</fullName>
    </recommendedName>
</protein>
<sequence length="637" mass="72680">MEKGIPKLAYFINTLFVDEQTEAIDWMQLFTLRYSSELLISTFTRVENDLYTKKKPLVRLYLIKSVDIFSTESGIRVFNAAQAICDLIEHLSPRISQRTDTFVFLLGDETNNVVKRLAERCASLVVESCKLRKLALHLMICLLSTGHVSSLIDNLLLTNIYESIFSVIGDNELCFADGSAALLLLTLLVGYRRPGITNCISEKLSAECNDSSLTGYDNVIQRWLVECVGIYRDNVAYGGQSLLGSLVSTFLAMNEEKSNLAFGCRNEEIEKLLALYYAVRWNRKFPSVLVLVRQDKSSSEEADISCSTNSLSSLLTYCSFIIHDMKSDYARLRCELCLLILLCIVEDMQALNTMHDSNLLLCIPLYRPPMLHREGEFVERPAPATAASALSDLIYEFIMSHMRLSFPFQLYELAIGIVHRMVAFEKRMCFRMTKWKPLFEALVSLLNFLASNEAHFGFAIYPICLRVMVLLNLFITYGDTFLPNDIAYDHMCYEIIRRENVFRKLLKSAAKLRETSEHIEENMRIATKVIGQLENPLEIVNHFKNKLAQLHTNTFSEEEVLEVVRANFDSLHLKLYEGLETAEPYSHDCITNLLDELIALVRKNSLERYGLHNFDFFEMLHALSSIDSSEPTPLVGS</sequence>
<comment type="subcellular location">
    <subcellularLocation>
        <location evidence="1">Membrane</location>
    </subcellularLocation>
</comment>
<keyword evidence="3" id="KW-1133">Transmembrane helix</keyword>
<evidence type="ECO:0000259" key="5">
    <source>
        <dbReference type="SMART" id="SM01158"/>
    </source>
</evidence>
<dbReference type="SMART" id="SM01158">
    <property type="entry name" value="DUF1741"/>
    <property type="match status" value="1"/>
</dbReference>
<evidence type="ECO:0000256" key="3">
    <source>
        <dbReference type="ARBA" id="ARBA00022989"/>
    </source>
</evidence>
<keyword evidence="2" id="KW-0812">Transmembrane</keyword>
<dbReference type="Pfam" id="PF08427">
    <property type="entry name" value="ARMH3_C"/>
    <property type="match status" value="1"/>
</dbReference>
<name>F1KYF5_ASCSU</name>
<organism evidence="6">
    <name type="scientific">Ascaris suum</name>
    <name type="common">Pig roundworm</name>
    <name type="synonym">Ascaris lumbricoides</name>
    <dbReference type="NCBI Taxonomy" id="6253"/>
    <lineage>
        <taxon>Eukaryota</taxon>
        <taxon>Metazoa</taxon>
        <taxon>Ecdysozoa</taxon>
        <taxon>Nematoda</taxon>
        <taxon>Chromadorea</taxon>
        <taxon>Rhabditida</taxon>
        <taxon>Spirurina</taxon>
        <taxon>Ascaridomorpha</taxon>
        <taxon>Ascaridoidea</taxon>
        <taxon>Ascarididae</taxon>
        <taxon>Ascaris</taxon>
    </lineage>
</organism>
<evidence type="ECO:0000256" key="4">
    <source>
        <dbReference type="ARBA" id="ARBA00023136"/>
    </source>
</evidence>
<accession>F1KYF5</accession>
<keyword evidence="4" id="KW-0472">Membrane</keyword>
<evidence type="ECO:0000256" key="1">
    <source>
        <dbReference type="ARBA" id="ARBA00004370"/>
    </source>
</evidence>
<evidence type="ECO:0000313" key="6">
    <source>
        <dbReference type="EMBL" id="ADY42909.1"/>
    </source>
</evidence>
<dbReference type="InterPro" id="IPR039868">
    <property type="entry name" value="ARMD3-like"/>
</dbReference>
<dbReference type="PANTHER" id="PTHR13608:SF3">
    <property type="entry name" value="ARMADILLO-LIKE HELICAL DOMAIN-CONTAINING PROTEIN 3"/>
    <property type="match status" value="1"/>
</dbReference>
<evidence type="ECO:0000256" key="2">
    <source>
        <dbReference type="ARBA" id="ARBA00022692"/>
    </source>
</evidence>